<evidence type="ECO:0000259" key="6">
    <source>
        <dbReference type="Pfam" id="PF18565"/>
    </source>
</evidence>
<dbReference type="InterPro" id="IPR008979">
    <property type="entry name" value="Galactose-bd-like_sf"/>
</dbReference>
<dbReference type="GO" id="GO:0004553">
    <property type="term" value="F:hydrolase activity, hydrolyzing O-glycosyl compounds"/>
    <property type="evidence" value="ECO:0007669"/>
    <property type="project" value="InterPro"/>
</dbReference>
<dbReference type="KEGG" id="mbr:MONBRDRAFT_36654"/>
<dbReference type="GeneID" id="5890223"/>
<sequence length="1125" mass="122430">MDVNVEFGDRISDVVVTVSLSLGAALSFMIDQACRTTASEVQLVQVVQAEHLQHYTQKGWWRRSYLRRVVTRIGLGLGLIELLPESRGDDQRAIFASLQRAADDEAANPKEDEIGGDRRAGASGAMVARRVVLVWALVATVATVAQAATVINFNYGWRFRYGPSPDGGTGPNAHCDYQEYYNGTYTLLCGTLALPLIFLAEAAIMSGSPHGSLFQWRIDASNRRCYHGGNTSTCSFNGTAAALNGGRRTSVPSLRTSYDNSAENLDDSAWQTVDAPHDVGCLFIIENAHFSPNNDFRHGSFERNVSWYRKHFALSSDMLVNTSVLLRFEGVFHFAQIWLNGEYLAAHSCGYTEFTVPLHNASSVRTGHNVLAVRVDASYGSGHWYEGGGLYRPVQLVIAPRMAAIVQGGFFVDPEISQQAVRASLEFELDQGVDVSRVQALFVVSKFDGTVLSTTSCSGSSAVATGNSHTCHALLNVANASLWSIQRPTLYMATATLLLDTVAIDSAKTQTGFRFTNWTGASGYWHNGVHLNFRGFSNHNSLTGIGVAMADRVNLVRIQSLRALGANIWRMSHNPYRKSLYDMLDAAGVLVWDENRDYGLEYVQEMHDIVKRDRNHPSIIVWSHCNEVECDQNDNRTGIAYSAQARALDPSRPLAANGFTAALDVQGFSHSKNNTFIQWHAEYPTEPTVLSECCSCTSQRNPAEDRLISSCIRDQNSPGLLPYVTGSLGVWTLTDYYGEPAGSYPSISSSFGQFDLAMFPKQHAYWYRVNWLAMMDTTDAGRPPLPSLDLVHVEDLPNYIQVDNRTATINLISSLPYVEVVGDNHSSGIQAVVVGMSNALTLPVSNKPGGCDFPILATTQCHGLKQDTISQSASACEAACCAEASCSIWQYQDGSGCWRGVYEPASCYNSSRAKNLTWVGAARTAPPVFQRLVARGYDQQHQLRAEHTLVGPMAPSQLSLVVDAPAASTGTGTHLYLDGEDTAMLHVALQDEQGALVTLSSANVSFAVVSGPGRLIGVGNGDHMSLHNPKAQNATTYFGLVRAYVQVTLDCVSAHRGLVANVTLDRGFVDVDVGDCSGAQDIVVEASAPGYPSTTVHIPVSSDAVHAPIQVARQPLNYTYMDHDY</sequence>
<dbReference type="OMA" id="ECCSCTS"/>
<keyword evidence="3" id="KW-0326">Glycosidase</keyword>
<dbReference type="InterPro" id="IPR013783">
    <property type="entry name" value="Ig-like_fold"/>
</dbReference>
<evidence type="ECO:0000256" key="2">
    <source>
        <dbReference type="ARBA" id="ARBA00022801"/>
    </source>
</evidence>
<evidence type="ECO:0000259" key="4">
    <source>
        <dbReference type="Pfam" id="PF00703"/>
    </source>
</evidence>
<evidence type="ECO:0000256" key="1">
    <source>
        <dbReference type="ARBA" id="ARBA00007401"/>
    </source>
</evidence>
<dbReference type="InterPro" id="IPR036156">
    <property type="entry name" value="Beta-gal/glucu_dom_sf"/>
</dbReference>
<feature type="domain" description="Glycoside hydrolase family 2" evidence="6">
    <location>
        <begin position="973"/>
        <end position="1047"/>
    </location>
</feature>
<dbReference type="Pfam" id="PF00703">
    <property type="entry name" value="Glyco_hydro_2"/>
    <property type="match status" value="1"/>
</dbReference>
<dbReference type="SUPFAM" id="SSF51445">
    <property type="entry name" value="(Trans)glycosidases"/>
    <property type="match status" value="1"/>
</dbReference>
<proteinExistence type="inferred from homology"/>
<dbReference type="InterPro" id="IPR023232">
    <property type="entry name" value="Glyco_hydro_2_AS"/>
</dbReference>
<dbReference type="GO" id="GO:0005975">
    <property type="term" value="P:carbohydrate metabolic process"/>
    <property type="evidence" value="ECO:0007669"/>
    <property type="project" value="InterPro"/>
</dbReference>
<dbReference type="PANTHER" id="PTHR42732">
    <property type="entry name" value="BETA-GALACTOSIDASE"/>
    <property type="match status" value="1"/>
</dbReference>
<dbReference type="InParanoid" id="A9UWM4"/>
<dbReference type="AlphaFoldDB" id="A9UWM4"/>
<dbReference type="InterPro" id="IPR006102">
    <property type="entry name" value="Ig-like_GH2"/>
</dbReference>
<evidence type="ECO:0000259" key="5">
    <source>
        <dbReference type="Pfam" id="PF02836"/>
    </source>
</evidence>
<dbReference type="Pfam" id="PF18565">
    <property type="entry name" value="Glyco_hydro2_C5"/>
    <property type="match status" value="1"/>
</dbReference>
<feature type="domain" description="Beta-mannosidase-like galactose-binding" evidence="7">
    <location>
        <begin position="294"/>
        <end position="379"/>
    </location>
</feature>
<dbReference type="Pfam" id="PF22666">
    <property type="entry name" value="Glyco_hydro_2_N2"/>
    <property type="match status" value="1"/>
</dbReference>
<evidence type="ECO:0000259" key="7">
    <source>
        <dbReference type="Pfam" id="PF22666"/>
    </source>
</evidence>
<evidence type="ECO:0000256" key="3">
    <source>
        <dbReference type="ARBA" id="ARBA00023295"/>
    </source>
</evidence>
<evidence type="ECO:0008006" key="10">
    <source>
        <dbReference type="Google" id="ProtNLM"/>
    </source>
</evidence>
<dbReference type="STRING" id="81824.A9UWM4"/>
<dbReference type="PROSITE" id="PS00608">
    <property type="entry name" value="GLYCOSYL_HYDROL_F2_2"/>
    <property type="match status" value="1"/>
</dbReference>
<dbReference type="Pfam" id="PF02836">
    <property type="entry name" value="Glyco_hydro_2_C"/>
    <property type="match status" value="1"/>
</dbReference>
<dbReference type="RefSeq" id="XP_001745004.1">
    <property type="nucleotide sequence ID" value="XM_001744952.1"/>
</dbReference>
<evidence type="ECO:0000313" key="8">
    <source>
        <dbReference type="EMBL" id="EDQ90237.1"/>
    </source>
</evidence>
<keyword evidence="2" id="KW-0378">Hydrolase</keyword>
<dbReference type="Gene3D" id="2.60.40.10">
    <property type="entry name" value="Immunoglobulins"/>
    <property type="match status" value="2"/>
</dbReference>
<reference evidence="8 9" key="1">
    <citation type="journal article" date="2008" name="Nature">
        <title>The genome of the choanoflagellate Monosiga brevicollis and the origin of metazoans.</title>
        <authorList>
            <consortium name="JGI Sequencing"/>
            <person name="King N."/>
            <person name="Westbrook M.J."/>
            <person name="Young S.L."/>
            <person name="Kuo A."/>
            <person name="Abedin M."/>
            <person name="Chapman J."/>
            <person name="Fairclough S."/>
            <person name="Hellsten U."/>
            <person name="Isogai Y."/>
            <person name="Letunic I."/>
            <person name="Marr M."/>
            <person name="Pincus D."/>
            <person name="Putnam N."/>
            <person name="Rokas A."/>
            <person name="Wright K.J."/>
            <person name="Zuzow R."/>
            <person name="Dirks W."/>
            <person name="Good M."/>
            <person name="Goodstein D."/>
            <person name="Lemons D."/>
            <person name="Li W."/>
            <person name="Lyons J.B."/>
            <person name="Morris A."/>
            <person name="Nichols S."/>
            <person name="Richter D.J."/>
            <person name="Salamov A."/>
            <person name="Bork P."/>
            <person name="Lim W.A."/>
            <person name="Manning G."/>
            <person name="Miller W.T."/>
            <person name="McGinnis W."/>
            <person name="Shapiro H."/>
            <person name="Tjian R."/>
            <person name="Grigoriev I.V."/>
            <person name="Rokhsar D."/>
        </authorList>
    </citation>
    <scope>NUCLEOTIDE SEQUENCE [LARGE SCALE GENOMIC DNA]</scope>
    <source>
        <strain evidence="9">MX1 / ATCC 50154</strain>
    </source>
</reference>
<dbReference type="EMBL" id="CH991548">
    <property type="protein sequence ID" value="EDQ90237.1"/>
    <property type="molecule type" value="Genomic_DNA"/>
</dbReference>
<dbReference type="eggNOG" id="KOG2024">
    <property type="taxonomic scope" value="Eukaryota"/>
</dbReference>
<dbReference type="InterPro" id="IPR006103">
    <property type="entry name" value="Glyco_hydro_2_cat"/>
</dbReference>
<gene>
    <name evidence="8" type="ORF">MONBRDRAFT_36654</name>
</gene>
<dbReference type="InterPro" id="IPR054593">
    <property type="entry name" value="Beta-mannosidase-like_N2"/>
</dbReference>
<dbReference type="InterPro" id="IPR051913">
    <property type="entry name" value="GH2_Domain-Containing"/>
</dbReference>
<organism evidence="8 9">
    <name type="scientific">Monosiga brevicollis</name>
    <name type="common">Choanoflagellate</name>
    <dbReference type="NCBI Taxonomy" id="81824"/>
    <lineage>
        <taxon>Eukaryota</taxon>
        <taxon>Choanoflagellata</taxon>
        <taxon>Craspedida</taxon>
        <taxon>Salpingoecidae</taxon>
        <taxon>Monosiga</taxon>
    </lineage>
</organism>
<feature type="domain" description="Glycoside hydrolase family 2 immunoglobulin-like beta-sandwich" evidence="4">
    <location>
        <begin position="410"/>
        <end position="514"/>
    </location>
</feature>
<dbReference type="InterPro" id="IPR040605">
    <property type="entry name" value="Glyco_hydro2_dom5"/>
</dbReference>
<name>A9UWM4_MONBE</name>
<dbReference type="SUPFAM" id="SSF49303">
    <property type="entry name" value="beta-Galactosidase/glucuronidase domain"/>
    <property type="match status" value="1"/>
</dbReference>
<evidence type="ECO:0000313" key="9">
    <source>
        <dbReference type="Proteomes" id="UP000001357"/>
    </source>
</evidence>
<dbReference type="Proteomes" id="UP000001357">
    <property type="component" value="Unassembled WGS sequence"/>
</dbReference>
<dbReference type="PANTHER" id="PTHR42732:SF1">
    <property type="entry name" value="BETA-MANNOSIDASE"/>
    <property type="match status" value="1"/>
</dbReference>
<dbReference type="InterPro" id="IPR017853">
    <property type="entry name" value="GH"/>
</dbReference>
<dbReference type="SUPFAM" id="SSF49785">
    <property type="entry name" value="Galactose-binding domain-like"/>
    <property type="match status" value="1"/>
</dbReference>
<dbReference type="Gene3D" id="3.20.20.80">
    <property type="entry name" value="Glycosidases"/>
    <property type="match status" value="1"/>
</dbReference>
<dbReference type="Gene3D" id="2.60.120.260">
    <property type="entry name" value="Galactose-binding domain-like"/>
    <property type="match status" value="1"/>
</dbReference>
<keyword evidence="9" id="KW-1185">Reference proteome</keyword>
<comment type="similarity">
    <text evidence="1">Belongs to the glycosyl hydrolase 2 family.</text>
</comment>
<accession>A9UWM4</accession>
<feature type="domain" description="Glycoside hydrolase family 2 catalytic" evidence="5">
    <location>
        <begin position="601"/>
        <end position="683"/>
    </location>
</feature>
<protein>
    <recommendedName>
        <fullName evidence="10">Beta-galactosidase</fullName>
    </recommendedName>
</protein>